<accession>T1EUI9</accession>
<dbReference type="EMBL" id="KB097495">
    <property type="protein sequence ID" value="ESN96732.1"/>
    <property type="molecule type" value="Genomic_DNA"/>
</dbReference>
<name>T1EUI9_HELRO</name>
<protein>
    <submittedName>
        <fullName evidence="1 2">Uncharacterized protein</fullName>
    </submittedName>
</protein>
<dbReference type="EMBL" id="AMQM01001472">
    <property type="status" value="NOT_ANNOTATED_CDS"/>
    <property type="molecule type" value="Genomic_DNA"/>
</dbReference>
<organism evidence="2 3">
    <name type="scientific">Helobdella robusta</name>
    <name type="common">Californian leech</name>
    <dbReference type="NCBI Taxonomy" id="6412"/>
    <lineage>
        <taxon>Eukaryota</taxon>
        <taxon>Metazoa</taxon>
        <taxon>Spiralia</taxon>
        <taxon>Lophotrochozoa</taxon>
        <taxon>Annelida</taxon>
        <taxon>Clitellata</taxon>
        <taxon>Hirudinea</taxon>
        <taxon>Rhynchobdellida</taxon>
        <taxon>Glossiphoniidae</taxon>
        <taxon>Helobdella</taxon>
    </lineage>
</organism>
<keyword evidence="3" id="KW-1185">Reference proteome</keyword>
<reference evidence="1 3" key="2">
    <citation type="journal article" date="2013" name="Nature">
        <title>Insights into bilaterian evolution from three spiralian genomes.</title>
        <authorList>
            <person name="Simakov O."/>
            <person name="Marletaz F."/>
            <person name="Cho S.J."/>
            <person name="Edsinger-Gonzales E."/>
            <person name="Havlak P."/>
            <person name="Hellsten U."/>
            <person name="Kuo D.H."/>
            <person name="Larsson T."/>
            <person name="Lv J."/>
            <person name="Arendt D."/>
            <person name="Savage R."/>
            <person name="Osoegawa K."/>
            <person name="de Jong P."/>
            <person name="Grimwood J."/>
            <person name="Chapman J.A."/>
            <person name="Shapiro H."/>
            <person name="Aerts A."/>
            <person name="Otillar R.P."/>
            <person name="Terry A.Y."/>
            <person name="Boore J.L."/>
            <person name="Grigoriev I.V."/>
            <person name="Lindberg D.R."/>
            <person name="Seaver E.C."/>
            <person name="Weisblat D.A."/>
            <person name="Putnam N.H."/>
            <person name="Rokhsar D.S."/>
        </authorList>
    </citation>
    <scope>NUCLEOTIDE SEQUENCE</scope>
</reference>
<dbReference type="RefSeq" id="XP_009025848.1">
    <property type="nucleotide sequence ID" value="XM_009027600.1"/>
</dbReference>
<reference evidence="3" key="1">
    <citation type="submission" date="2012-12" db="EMBL/GenBank/DDBJ databases">
        <authorList>
            <person name="Hellsten U."/>
            <person name="Grimwood J."/>
            <person name="Chapman J.A."/>
            <person name="Shapiro H."/>
            <person name="Aerts A."/>
            <person name="Otillar R.P."/>
            <person name="Terry A.Y."/>
            <person name="Boore J.L."/>
            <person name="Simakov O."/>
            <person name="Marletaz F."/>
            <person name="Cho S.-J."/>
            <person name="Edsinger-Gonzales E."/>
            <person name="Havlak P."/>
            <person name="Kuo D.-H."/>
            <person name="Larsson T."/>
            <person name="Lv J."/>
            <person name="Arendt D."/>
            <person name="Savage R."/>
            <person name="Osoegawa K."/>
            <person name="de Jong P."/>
            <person name="Lindberg D.R."/>
            <person name="Seaver E.C."/>
            <person name="Weisblat D.A."/>
            <person name="Putnam N.H."/>
            <person name="Grigoriev I.V."/>
            <person name="Rokhsar D.S."/>
        </authorList>
    </citation>
    <scope>NUCLEOTIDE SEQUENCE</scope>
</reference>
<dbReference type="KEGG" id="hro:HELRODRAFT_163835"/>
<evidence type="ECO:0000313" key="2">
    <source>
        <dbReference type="EnsemblMetazoa" id="HelroP163835"/>
    </source>
</evidence>
<dbReference type="AlphaFoldDB" id="T1EUI9"/>
<dbReference type="EMBL" id="AMQM01001473">
    <property type="status" value="NOT_ANNOTATED_CDS"/>
    <property type="molecule type" value="Genomic_DNA"/>
</dbReference>
<dbReference type="CTD" id="20200239"/>
<dbReference type="HOGENOM" id="CLU_1035408_0_0_1"/>
<dbReference type="EMBL" id="AMQM01001474">
    <property type="status" value="NOT_ANNOTATED_CDS"/>
    <property type="molecule type" value="Genomic_DNA"/>
</dbReference>
<dbReference type="GeneID" id="20200239"/>
<reference evidence="2" key="3">
    <citation type="submission" date="2015-06" db="UniProtKB">
        <authorList>
            <consortium name="EnsemblMetazoa"/>
        </authorList>
    </citation>
    <scope>IDENTIFICATION</scope>
</reference>
<dbReference type="InParanoid" id="T1EUI9"/>
<evidence type="ECO:0000313" key="1">
    <source>
        <dbReference type="EMBL" id="ESN96732.1"/>
    </source>
</evidence>
<gene>
    <name evidence="2" type="primary">20200239</name>
    <name evidence="1" type="ORF">HELRODRAFT_163835</name>
</gene>
<evidence type="ECO:0000313" key="3">
    <source>
        <dbReference type="Proteomes" id="UP000015101"/>
    </source>
</evidence>
<dbReference type="Proteomes" id="UP000015101">
    <property type="component" value="Unassembled WGS sequence"/>
</dbReference>
<dbReference type="EnsemblMetazoa" id="HelroT163835">
    <property type="protein sequence ID" value="HelroP163835"/>
    <property type="gene ID" value="HelroG163835"/>
</dbReference>
<proteinExistence type="predicted"/>
<sequence length="269" mass="30962">MVEILQSKTEIIKTEQRSATTFLFHLSLMSSLELRVPPASFLSTAVQTPFNPIMLVVNGSPIQERYYQKRNTKKLKYITRIFIKEEEAKEREKSERAIHTHNKSTLTTFHIYNNLHSQQSTLTTICTLNNPHSQHSTLTTNPHSQHSILTTICTSNYPHSQHSTLTTFHTHNNPHIQQSTTTTFHTHNKSTLTTFHTHNKSTLTTFHTHNSLHSQQSTLTTNPHSQHSTLTKFHTHNQSTLTTFHTHNKSTLTTFHTHNNPLTFIAKYI</sequence>